<evidence type="ECO:0000313" key="2">
    <source>
        <dbReference type="Proteomes" id="UP000287156"/>
    </source>
</evidence>
<keyword evidence="2" id="KW-1185">Reference proteome</keyword>
<comment type="caution">
    <text evidence="1">The sequence shown here is derived from an EMBL/GenBank/DDBJ whole genome shotgun (WGS) entry which is preliminary data.</text>
</comment>
<dbReference type="AlphaFoldDB" id="A0A429Y4A2"/>
<evidence type="ECO:0000313" key="1">
    <source>
        <dbReference type="EMBL" id="RST76252.1"/>
    </source>
</evidence>
<proteinExistence type="predicted"/>
<sequence length="65" mass="7554">MKTTQEGRKYIEYHEKFNNIPFAYGVGMPNIDEMYCGVIGLYDECIKQNTTWQELVGSGWDEKPS</sequence>
<dbReference type="EMBL" id="QYTV02000002">
    <property type="protein sequence ID" value="RST76252.1"/>
    <property type="molecule type" value="Genomic_DNA"/>
</dbReference>
<protein>
    <submittedName>
        <fullName evidence="1">Uncharacterized protein</fullName>
    </submittedName>
</protein>
<reference evidence="1" key="1">
    <citation type="submission" date="2018-12" db="EMBL/GenBank/DDBJ databases">
        <authorList>
            <person name="Sun L."/>
            <person name="Chen Z."/>
        </authorList>
    </citation>
    <scope>NUCLEOTIDE SEQUENCE [LARGE SCALE GENOMIC DNA]</scope>
    <source>
        <strain evidence="1">3-2-2</strain>
    </source>
</reference>
<dbReference type="OrthoDB" id="9815139at2"/>
<organism evidence="1 2">
    <name type="scientific">Siminovitchia acidinfaciens</name>
    <dbReference type="NCBI Taxonomy" id="2321395"/>
    <lineage>
        <taxon>Bacteria</taxon>
        <taxon>Bacillati</taxon>
        <taxon>Bacillota</taxon>
        <taxon>Bacilli</taxon>
        <taxon>Bacillales</taxon>
        <taxon>Bacillaceae</taxon>
        <taxon>Siminovitchia</taxon>
    </lineage>
</organism>
<name>A0A429Y4A2_9BACI</name>
<accession>A0A429Y4A2</accession>
<dbReference type="Proteomes" id="UP000287156">
    <property type="component" value="Unassembled WGS sequence"/>
</dbReference>
<gene>
    <name evidence="1" type="ORF">D4T97_005600</name>
</gene>